<dbReference type="EMBL" id="CP059572">
    <property type="protein sequence ID" value="QXJ22549.1"/>
    <property type="molecule type" value="Genomic_DNA"/>
</dbReference>
<proteinExistence type="predicted"/>
<dbReference type="InterPro" id="IPR050272">
    <property type="entry name" value="Isochorismatase-like_hydrls"/>
</dbReference>
<sequence>MVKYELSPARTALIVVDMQRFFLRDGWVDDAAGVLHRVNRLAAGARAAGALVIQTAHVFRPDGSNVGTYAGIAPQVAEAGLLNDGTETAAFHPDLDVAPTDIVLKKPRYNCFIGTDLDLLLRGNGIDTVVIAGVASHVCVEGTAREAAERDYRTVLAKDATATYPLGDLVGLGPSTAAELHRATCNFVAFTLGEVADVDSIRERLAGHTSAARAAAATSYDGSITR</sequence>
<dbReference type="InterPro" id="IPR000868">
    <property type="entry name" value="Isochorismatase-like_dom"/>
</dbReference>
<dbReference type="PANTHER" id="PTHR43540">
    <property type="entry name" value="PEROXYUREIDOACRYLATE/UREIDOACRYLATE AMIDOHYDROLASE-RELATED"/>
    <property type="match status" value="1"/>
</dbReference>
<feature type="domain" description="Isochorismatase-like" evidence="2">
    <location>
        <begin position="11"/>
        <end position="165"/>
    </location>
</feature>
<dbReference type="Gene3D" id="3.40.50.850">
    <property type="entry name" value="Isochorismatase-like"/>
    <property type="match status" value="1"/>
</dbReference>
<keyword evidence="1 3" id="KW-0378">Hydrolase</keyword>
<protein>
    <submittedName>
        <fullName evidence="3">Cysteine hydrolase</fullName>
    </submittedName>
</protein>
<dbReference type="GO" id="GO:0016787">
    <property type="term" value="F:hydrolase activity"/>
    <property type="evidence" value="ECO:0007669"/>
    <property type="project" value="UniProtKB-KW"/>
</dbReference>
<evidence type="ECO:0000313" key="3">
    <source>
        <dbReference type="EMBL" id="QXJ22549.1"/>
    </source>
</evidence>
<dbReference type="SUPFAM" id="SSF52499">
    <property type="entry name" value="Isochorismatase-like hydrolases"/>
    <property type="match status" value="1"/>
</dbReference>
<dbReference type="RefSeq" id="WP_231335819.1">
    <property type="nucleotide sequence ID" value="NZ_CP059572.1"/>
</dbReference>
<gene>
    <name evidence="3" type="ORF">AGRA3207_003566</name>
</gene>
<dbReference type="PANTHER" id="PTHR43540:SF6">
    <property type="entry name" value="ISOCHORISMATASE-LIKE DOMAIN-CONTAINING PROTEIN"/>
    <property type="match status" value="1"/>
</dbReference>
<evidence type="ECO:0000259" key="2">
    <source>
        <dbReference type="Pfam" id="PF00857"/>
    </source>
</evidence>
<dbReference type="CDD" id="cd00431">
    <property type="entry name" value="cysteine_hydrolases"/>
    <property type="match status" value="1"/>
</dbReference>
<reference evidence="3" key="1">
    <citation type="submission" date="2020-07" db="EMBL/GenBank/DDBJ databases">
        <authorList>
            <person name="Tarantini F.S."/>
            <person name="Hong K.W."/>
            <person name="Chan K.G."/>
        </authorList>
    </citation>
    <scope>NUCLEOTIDE SEQUENCE</scope>
    <source>
        <strain evidence="3">32-07</strain>
    </source>
</reference>
<evidence type="ECO:0000313" key="4">
    <source>
        <dbReference type="Proteomes" id="UP001049518"/>
    </source>
</evidence>
<dbReference type="Pfam" id="PF00857">
    <property type="entry name" value="Isochorismatase"/>
    <property type="match status" value="1"/>
</dbReference>
<dbReference type="Proteomes" id="UP001049518">
    <property type="component" value="Chromosome"/>
</dbReference>
<evidence type="ECO:0000256" key="1">
    <source>
        <dbReference type="ARBA" id="ARBA00022801"/>
    </source>
</evidence>
<name>A0ABX8QWI5_9ACTN</name>
<organism evidence="3 4">
    <name type="scientific">Actinomadura graeca</name>
    <dbReference type="NCBI Taxonomy" id="2750812"/>
    <lineage>
        <taxon>Bacteria</taxon>
        <taxon>Bacillati</taxon>
        <taxon>Actinomycetota</taxon>
        <taxon>Actinomycetes</taxon>
        <taxon>Streptosporangiales</taxon>
        <taxon>Thermomonosporaceae</taxon>
        <taxon>Actinomadura</taxon>
    </lineage>
</organism>
<dbReference type="InterPro" id="IPR036380">
    <property type="entry name" value="Isochorismatase-like_sf"/>
</dbReference>
<keyword evidence="4" id="KW-1185">Reference proteome</keyword>
<accession>A0ABX8QWI5</accession>